<name>A0A8S1RQD6_9CILI</name>
<sequence>MSVIIKNYNQFRVVLTFSSQLNLDQILHSALLKQILILNQHLLHLNDRLLSLRFLHNYYVDINNKKRSRKKLNFYFWRIAQFQEQYHGIHMKSKLSHKTRLP</sequence>
<dbReference type="Proteomes" id="UP000692954">
    <property type="component" value="Unassembled WGS sequence"/>
</dbReference>
<proteinExistence type="predicted"/>
<accession>A0A8S1RQD6</accession>
<protein>
    <submittedName>
        <fullName evidence="1">Uncharacterized protein</fullName>
    </submittedName>
</protein>
<dbReference type="EMBL" id="CAJJDN010000355">
    <property type="protein sequence ID" value="CAD8131001.1"/>
    <property type="molecule type" value="Genomic_DNA"/>
</dbReference>
<organism evidence="1 2">
    <name type="scientific">Paramecium sonneborni</name>
    <dbReference type="NCBI Taxonomy" id="65129"/>
    <lineage>
        <taxon>Eukaryota</taxon>
        <taxon>Sar</taxon>
        <taxon>Alveolata</taxon>
        <taxon>Ciliophora</taxon>
        <taxon>Intramacronucleata</taxon>
        <taxon>Oligohymenophorea</taxon>
        <taxon>Peniculida</taxon>
        <taxon>Parameciidae</taxon>
        <taxon>Paramecium</taxon>
    </lineage>
</organism>
<comment type="caution">
    <text evidence="1">The sequence shown here is derived from an EMBL/GenBank/DDBJ whole genome shotgun (WGS) entry which is preliminary data.</text>
</comment>
<keyword evidence="2" id="KW-1185">Reference proteome</keyword>
<dbReference type="AlphaFoldDB" id="A0A8S1RQD6"/>
<evidence type="ECO:0000313" key="1">
    <source>
        <dbReference type="EMBL" id="CAD8131001.1"/>
    </source>
</evidence>
<reference evidence="1" key="1">
    <citation type="submission" date="2021-01" db="EMBL/GenBank/DDBJ databases">
        <authorList>
            <consortium name="Genoscope - CEA"/>
            <person name="William W."/>
        </authorList>
    </citation>
    <scope>NUCLEOTIDE SEQUENCE</scope>
</reference>
<evidence type="ECO:0000313" key="2">
    <source>
        <dbReference type="Proteomes" id="UP000692954"/>
    </source>
</evidence>
<gene>
    <name evidence="1" type="ORF">PSON_ATCC_30995.1.T3550004</name>
</gene>